<comment type="caution">
    <text evidence="2">The sequence shown here is derived from an EMBL/GenBank/DDBJ whole genome shotgun (WGS) entry which is preliminary data.</text>
</comment>
<accession>A0A369MK87</accession>
<dbReference type="RefSeq" id="WP_114533211.1">
    <property type="nucleotide sequence ID" value="NZ_JADNER010000029.1"/>
</dbReference>
<dbReference type="SUPFAM" id="SSF89550">
    <property type="entry name" value="PHP domain-like"/>
    <property type="match status" value="1"/>
</dbReference>
<dbReference type="EMBL" id="PPTU01000004">
    <property type="protein sequence ID" value="RDB72293.1"/>
    <property type="molecule type" value="Genomic_DNA"/>
</dbReference>
<feature type="coiled-coil region" evidence="1">
    <location>
        <begin position="471"/>
        <end position="528"/>
    </location>
</feature>
<dbReference type="SUPFAM" id="SSF52540">
    <property type="entry name" value="P-loop containing nucleoside triphosphate hydrolases"/>
    <property type="match status" value="1"/>
</dbReference>
<dbReference type="InterPro" id="IPR016195">
    <property type="entry name" value="Pol/histidinol_Pase-like"/>
</dbReference>
<organism evidence="2 3">
    <name type="scientific">Eggerthella lenta</name>
    <name type="common">Eubacterium lentum</name>
    <dbReference type="NCBI Taxonomy" id="84112"/>
    <lineage>
        <taxon>Bacteria</taxon>
        <taxon>Bacillati</taxon>
        <taxon>Actinomycetota</taxon>
        <taxon>Coriobacteriia</taxon>
        <taxon>Eggerthellales</taxon>
        <taxon>Eggerthellaceae</taxon>
        <taxon>Eggerthella</taxon>
    </lineage>
</organism>
<reference evidence="2 3" key="1">
    <citation type="journal article" date="2018" name="Elife">
        <title>Discovery and characterization of a prevalent human gut bacterial enzyme sufficient for the inactivation of a family of plant toxins.</title>
        <authorList>
            <person name="Koppel N."/>
            <person name="Bisanz J.E."/>
            <person name="Pandelia M.E."/>
            <person name="Turnbaugh P.J."/>
            <person name="Balskus E.P."/>
        </authorList>
    </citation>
    <scope>NUCLEOTIDE SEQUENCE [LARGE SCALE GENOMIC DNA]</scope>
    <source>
        <strain evidence="2 3">W1 BHI 6</strain>
    </source>
</reference>
<evidence type="ECO:0000313" key="3">
    <source>
        <dbReference type="Proteomes" id="UP000253970"/>
    </source>
</evidence>
<keyword evidence="1" id="KW-0175">Coiled coil</keyword>
<dbReference type="Gene3D" id="3.40.50.300">
    <property type="entry name" value="P-loop containing nucleotide triphosphate hydrolases"/>
    <property type="match status" value="1"/>
</dbReference>
<name>A0A369MK87_EGGLN</name>
<protein>
    <submittedName>
        <fullName evidence="2">Uncharacterized protein</fullName>
    </submittedName>
</protein>
<gene>
    <name evidence="2" type="ORF">C1875_04425</name>
</gene>
<evidence type="ECO:0000313" key="2">
    <source>
        <dbReference type="EMBL" id="RDB72293.1"/>
    </source>
</evidence>
<evidence type="ECO:0000256" key="1">
    <source>
        <dbReference type="SAM" id="Coils"/>
    </source>
</evidence>
<proteinExistence type="predicted"/>
<dbReference type="AlphaFoldDB" id="A0A369MK87"/>
<sequence length="846" mass="95070">MRDAGLTINTFKKCDMHVHSSSCFSRRYDKATFFRAVLKSELDVLAITDHNSIDVELLTDLQSQMKGKGKVLFGGVEIDVMLKDETIKAYGLETGGKGRFHAIVWFSMNHAEEMAAIVRELFISAIIKNELIDSDDDGKAEKIQNLELLDCKSFSKAAEATAIYLEEFQERAAAIPHFFVPHENKDKSLSEYLPNRSKKNLDYKDRLFYYSHAMAVEGGEKSRKYISDGLASELNTTVAAFLFSDAGKIGDIGKKYTWIDFDCDLDSLLLAISDPESRIRTSDACSILPQSNTTKFLESVSFNVWTDGGRQNSETITLPFSPGYNGIVGSRGSGKTLLASLLADKGLDTYAAFVDSDSVRFLTHGGIPTKDRPPCLYLSQGELENIYADGRYEEIPFLGEIISPLKENAAKSIDAAKQRYKDVLRLEKDLLAAFEKKYDSGPVHIDHLEEEMPSGITLTAPTTPVKAFPQVENAIKHLREISEATEALEDKSKLIKFSDDYPEDRSLFDELERESRAIESDIKVLSTRVSGFISLLGEIDEAWFSQREQNVTLFFEMLHECNNSSGSTKRHQYDEKTKAANTFYDELFELRESLEYLNNEAQKAYEQMLDPIQPVELTNDGEQIVVSLVHDDCAAFNDLVRALVPTGINALAHAFLERSNKTDMHKLFNGTKFRSVKNQGLLSYYNHYFDLLEKSASDSIELKSCVVIAGKKIDDMSPGMKAQALLKLFLNDQVSAGKWVYIVLDQPEDNLDVATIKEFLIDRLKKLKLDVQFFVVSHSAPIIVNGDARTVVVCNNDDDNISYRCGVLNDKHTKQSIADVLDGGERYLKMRLNKYNFKIGEQNGND</sequence>
<dbReference type="Gene3D" id="3.20.20.140">
    <property type="entry name" value="Metal-dependent hydrolases"/>
    <property type="match status" value="1"/>
</dbReference>
<dbReference type="InterPro" id="IPR027417">
    <property type="entry name" value="P-loop_NTPase"/>
</dbReference>
<dbReference type="Proteomes" id="UP000253970">
    <property type="component" value="Unassembled WGS sequence"/>
</dbReference>